<name>A0A2I7K638_9RHOB</name>
<reference evidence="1 2" key="2">
    <citation type="journal article" date="2017" name="Genome Biol. Evol.">
        <title>Trajectories and Drivers of Genome Evolution in Surface-Associated Marine Phaeobacter.</title>
        <authorList>
            <person name="Freese H.M."/>
            <person name="Sikorski J."/>
            <person name="Bunk B."/>
            <person name="Scheuner C."/>
            <person name="Meier-Kolthoff J.P."/>
            <person name="Sproer C."/>
            <person name="Gram L."/>
            <person name="Overmann J."/>
        </authorList>
    </citation>
    <scope>NUCLEOTIDE SEQUENCE [LARGE SCALE GENOMIC DNA]</scope>
    <source>
        <strain evidence="1 2">P88</strain>
    </source>
</reference>
<proteinExistence type="predicted"/>
<sequence length="76" mass="8577">MTQQLIAVDANALASLQDELTEIKRLLMSSKISPPAKWITVAEYAQKVGKSEATVRRWIRDGQLERKQKLVKNPDA</sequence>
<organism evidence="1 2">
    <name type="scientific">Phaeobacter inhibens</name>
    <dbReference type="NCBI Taxonomy" id="221822"/>
    <lineage>
        <taxon>Bacteria</taxon>
        <taxon>Pseudomonadati</taxon>
        <taxon>Pseudomonadota</taxon>
        <taxon>Alphaproteobacteria</taxon>
        <taxon>Rhodobacterales</taxon>
        <taxon>Roseobacteraceae</taxon>
        <taxon>Phaeobacter</taxon>
    </lineage>
</organism>
<dbReference type="EMBL" id="CP010725">
    <property type="protein sequence ID" value="AUQ98076.1"/>
    <property type="molecule type" value="Genomic_DNA"/>
</dbReference>
<evidence type="ECO:0008006" key="3">
    <source>
        <dbReference type="Google" id="ProtNLM"/>
    </source>
</evidence>
<accession>A0A2I7K638</accession>
<dbReference type="AlphaFoldDB" id="A0A2I7K638"/>
<gene>
    <name evidence="1" type="ORF">PhaeoP88_00680</name>
</gene>
<evidence type="ECO:0000313" key="2">
    <source>
        <dbReference type="Proteomes" id="UP000236447"/>
    </source>
</evidence>
<dbReference type="RefSeq" id="WP_102883060.1">
    <property type="nucleotide sequence ID" value="NZ_CP010725.1"/>
</dbReference>
<evidence type="ECO:0000313" key="1">
    <source>
        <dbReference type="EMBL" id="AUQ98076.1"/>
    </source>
</evidence>
<reference evidence="1 2" key="1">
    <citation type="journal article" date="2017" name="Front. Microbiol.">
        <title>Phaeobacter piscinae sp. nov., a species of the Roseobacter group and potential aquaculture probiont.</title>
        <authorList>
            <person name="Sonnenschein E.C."/>
            <person name="Phippen C.B.W."/>
            <person name="Nielsen K.F."/>
            <person name="Mateiu R.V."/>
            <person name="Melchiorsen J."/>
            <person name="Gram L."/>
            <person name="Overmann J."/>
            <person name="Freese H.M."/>
        </authorList>
    </citation>
    <scope>NUCLEOTIDE SEQUENCE [LARGE SCALE GENOMIC DNA]</scope>
    <source>
        <strain evidence="1 2">P88</strain>
    </source>
</reference>
<protein>
    <recommendedName>
        <fullName evidence="3">Helix-turn-helix domain-containing protein</fullName>
    </recommendedName>
</protein>
<dbReference type="Proteomes" id="UP000236447">
    <property type="component" value="Chromosome"/>
</dbReference>